<gene>
    <name evidence="1" type="primary">Necator_chrV.g19928</name>
    <name evidence="1" type="ORF">RB195_015136</name>
</gene>
<protein>
    <submittedName>
        <fullName evidence="1">Uncharacterized protein</fullName>
    </submittedName>
</protein>
<proteinExistence type="predicted"/>
<comment type="caution">
    <text evidence="1">The sequence shown here is derived from an EMBL/GenBank/DDBJ whole genome shotgun (WGS) entry which is preliminary data.</text>
</comment>
<organism evidence="1 2">
    <name type="scientific">Necator americanus</name>
    <name type="common">Human hookworm</name>
    <dbReference type="NCBI Taxonomy" id="51031"/>
    <lineage>
        <taxon>Eukaryota</taxon>
        <taxon>Metazoa</taxon>
        <taxon>Ecdysozoa</taxon>
        <taxon>Nematoda</taxon>
        <taxon>Chromadorea</taxon>
        <taxon>Rhabditida</taxon>
        <taxon>Rhabditina</taxon>
        <taxon>Rhabditomorpha</taxon>
        <taxon>Strongyloidea</taxon>
        <taxon>Ancylostomatidae</taxon>
        <taxon>Bunostominae</taxon>
        <taxon>Necator</taxon>
    </lineage>
</organism>
<sequence length="77" mass="8723">MPALNIFVTYAPTSSYKGKQVEAFYMDLEKFNRKEHAFYKAITGNFNVKRDERLMNFTSGPTAYSGMKRGKGSPSLS</sequence>
<dbReference type="EMBL" id="JAVFWL010000005">
    <property type="protein sequence ID" value="KAK6757131.1"/>
    <property type="molecule type" value="Genomic_DNA"/>
</dbReference>
<keyword evidence="2" id="KW-1185">Reference proteome</keyword>
<accession>A0ABR1E3A8</accession>
<evidence type="ECO:0000313" key="1">
    <source>
        <dbReference type="EMBL" id="KAK6757131.1"/>
    </source>
</evidence>
<evidence type="ECO:0000313" key="2">
    <source>
        <dbReference type="Proteomes" id="UP001303046"/>
    </source>
</evidence>
<reference evidence="1 2" key="1">
    <citation type="submission" date="2023-08" db="EMBL/GenBank/DDBJ databases">
        <title>A Necator americanus chromosomal reference genome.</title>
        <authorList>
            <person name="Ilik V."/>
            <person name="Petrzelkova K.J."/>
            <person name="Pardy F."/>
            <person name="Fuh T."/>
            <person name="Niatou-Singa F.S."/>
            <person name="Gouil Q."/>
            <person name="Baker L."/>
            <person name="Ritchie M.E."/>
            <person name="Jex A.R."/>
            <person name="Gazzola D."/>
            <person name="Li H."/>
            <person name="Toshio Fujiwara R."/>
            <person name="Zhan B."/>
            <person name="Aroian R.V."/>
            <person name="Pafco B."/>
            <person name="Schwarz E.M."/>
        </authorList>
    </citation>
    <scope>NUCLEOTIDE SEQUENCE [LARGE SCALE GENOMIC DNA]</scope>
    <source>
        <strain evidence="1 2">Aroian</strain>
        <tissue evidence="1">Whole animal</tissue>
    </source>
</reference>
<dbReference type="Proteomes" id="UP001303046">
    <property type="component" value="Unassembled WGS sequence"/>
</dbReference>
<name>A0ABR1E3A8_NECAM</name>